<gene>
    <name evidence="2" type="ORF">IC229_13635</name>
</gene>
<feature type="transmembrane region" description="Helical" evidence="1">
    <location>
        <begin position="120"/>
        <end position="141"/>
    </location>
</feature>
<reference evidence="2" key="1">
    <citation type="submission" date="2020-09" db="EMBL/GenBank/DDBJ databases">
        <authorList>
            <person name="Kim M.K."/>
        </authorList>
    </citation>
    <scope>NUCLEOTIDE SEQUENCE</scope>
    <source>
        <strain evidence="2">BT702</strain>
    </source>
</reference>
<evidence type="ECO:0000313" key="3">
    <source>
        <dbReference type="Proteomes" id="UP000598820"/>
    </source>
</evidence>
<protein>
    <recommendedName>
        <fullName evidence="4">DUF3592 domain-containing protein</fullName>
    </recommendedName>
</protein>
<organism evidence="2 3">
    <name type="scientific">Spirosoma profusum</name>
    <dbReference type="NCBI Taxonomy" id="2771354"/>
    <lineage>
        <taxon>Bacteria</taxon>
        <taxon>Pseudomonadati</taxon>
        <taxon>Bacteroidota</taxon>
        <taxon>Cytophagia</taxon>
        <taxon>Cytophagales</taxon>
        <taxon>Cytophagaceae</taxon>
        <taxon>Spirosoma</taxon>
    </lineage>
</organism>
<keyword evidence="1" id="KW-1133">Transmembrane helix</keyword>
<keyword evidence="3" id="KW-1185">Reference proteome</keyword>
<evidence type="ECO:0008006" key="4">
    <source>
        <dbReference type="Google" id="ProtNLM"/>
    </source>
</evidence>
<name>A0A926Y0J2_9BACT</name>
<sequence>METHPTLVFGADFTIIVLLLLAVGSYFVYQGYQTLSFFFELGRRGESTKGRVIGLNRSISFNGTNNVEYINPLFSYWIDGQLYEVEGDLLLFESFAIGQEMPIRFLPENPKKFTYRKTSLTGIGSLLMGLSLVALAVWLLVK</sequence>
<keyword evidence="1" id="KW-0472">Membrane</keyword>
<accession>A0A926Y0J2</accession>
<dbReference type="AlphaFoldDB" id="A0A926Y0J2"/>
<proteinExistence type="predicted"/>
<comment type="caution">
    <text evidence="2">The sequence shown here is derived from an EMBL/GenBank/DDBJ whole genome shotgun (WGS) entry which is preliminary data.</text>
</comment>
<evidence type="ECO:0000313" key="2">
    <source>
        <dbReference type="EMBL" id="MBD2701687.1"/>
    </source>
</evidence>
<evidence type="ECO:0000256" key="1">
    <source>
        <dbReference type="SAM" id="Phobius"/>
    </source>
</evidence>
<dbReference type="RefSeq" id="WP_190887544.1">
    <property type="nucleotide sequence ID" value="NZ_JACWZY010000010.1"/>
</dbReference>
<dbReference type="Proteomes" id="UP000598820">
    <property type="component" value="Unassembled WGS sequence"/>
</dbReference>
<dbReference type="EMBL" id="JACWZY010000010">
    <property type="protein sequence ID" value="MBD2701687.1"/>
    <property type="molecule type" value="Genomic_DNA"/>
</dbReference>
<feature type="transmembrane region" description="Helical" evidence="1">
    <location>
        <begin position="6"/>
        <end position="29"/>
    </location>
</feature>
<keyword evidence="1" id="KW-0812">Transmembrane</keyword>